<dbReference type="OrthoDB" id="10397245at2759"/>
<organism evidence="2 3">
    <name type="scientific">Hyalella azteca</name>
    <name type="common">Amphipod</name>
    <dbReference type="NCBI Taxonomy" id="294128"/>
    <lineage>
        <taxon>Eukaryota</taxon>
        <taxon>Metazoa</taxon>
        <taxon>Ecdysozoa</taxon>
        <taxon>Arthropoda</taxon>
        <taxon>Crustacea</taxon>
        <taxon>Multicrustacea</taxon>
        <taxon>Malacostraca</taxon>
        <taxon>Eumalacostraca</taxon>
        <taxon>Peracarida</taxon>
        <taxon>Amphipoda</taxon>
        <taxon>Senticaudata</taxon>
        <taxon>Talitrida</taxon>
        <taxon>Talitroidea</taxon>
        <taxon>Hyalellidae</taxon>
        <taxon>Hyalella</taxon>
    </lineage>
</organism>
<dbReference type="KEGG" id="hazt:108677148"/>
<dbReference type="SUPFAM" id="SSF54928">
    <property type="entry name" value="RNA-binding domain, RBD"/>
    <property type="match status" value="1"/>
</dbReference>
<evidence type="ECO:0000313" key="2">
    <source>
        <dbReference type="Proteomes" id="UP000694843"/>
    </source>
</evidence>
<feature type="region of interest" description="Disordered" evidence="1">
    <location>
        <begin position="218"/>
        <end position="270"/>
    </location>
</feature>
<evidence type="ECO:0000313" key="3">
    <source>
        <dbReference type="RefSeq" id="XP_018020796.1"/>
    </source>
</evidence>
<dbReference type="Proteomes" id="UP000694843">
    <property type="component" value="Unplaced"/>
</dbReference>
<proteinExistence type="predicted"/>
<protein>
    <submittedName>
        <fullName evidence="3">Uncharacterized protein LOC108677148</fullName>
    </submittedName>
</protein>
<accession>A0A8B7P6Q5</accession>
<dbReference type="GeneID" id="108677148"/>
<gene>
    <name evidence="3" type="primary">LOC108677148</name>
</gene>
<feature type="compositionally biased region" description="Basic and acidic residues" evidence="1">
    <location>
        <begin position="26"/>
        <end position="39"/>
    </location>
</feature>
<dbReference type="AlphaFoldDB" id="A0A8B7P6Q5"/>
<dbReference type="GO" id="GO:0003676">
    <property type="term" value="F:nucleic acid binding"/>
    <property type="evidence" value="ECO:0007669"/>
    <property type="project" value="InterPro"/>
</dbReference>
<sequence length="270" mass="30173">MEVEVPTTTEVEESTDKVPIEAPSDETNKENETADEPKKNGTLAGVAAAAAASAAKAAAAAANKAEETHSNMNGVVLQFPEMFSLKRDRHILQKFEDAHDIRMQKCAFVECESEEAAVALQAKLNNSNLGGKKVLASRLDITEKNVLYIGSLKPETTDEMIRTLLPGIEEIRREKYNTFVLFSSESECRAARAKVIKDGIYGQRLHCDFDFKGKDRFKVHEEPSPKKPKEDTTSEEKKTEDNCDEESEENKAEERESKENEESDVKADEW</sequence>
<keyword evidence="2" id="KW-1185">Reference proteome</keyword>
<reference evidence="3" key="1">
    <citation type="submission" date="2025-08" db="UniProtKB">
        <authorList>
            <consortium name="RefSeq"/>
        </authorList>
    </citation>
    <scope>IDENTIFICATION</scope>
    <source>
        <tissue evidence="3">Whole organism</tissue>
    </source>
</reference>
<feature type="compositionally biased region" description="Basic and acidic residues" evidence="1">
    <location>
        <begin position="218"/>
        <end position="241"/>
    </location>
</feature>
<feature type="compositionally biased region" description="Basic and acidic residues" evidence="1">
    <location>
        <begin position="249"/>
        <end position="270"/>
    </location>
</feature>
<name>A0A8B7P6Q5_HYAAZ</name>
<dbReference type="InterPro" id="IPR035979">
    <property type="entry name" value="RBD_domain_sf"/>
</dbReference>
<dbReference type="RefSeq" id="XP_018020796.1">
    <property type="nucleotide sequence ID" value="XM_018165307.2"/>
</dbReference>
<evidence type="ECO:0000256" key="1">
    <source>
        <dbReference type="SAM" id="MobiDB-lite"/>
    </source>
</evidence>
<feature type="region of interest" description="Disordered" evidence="1">
    <location>
        <begin position="1"/>
        <end position="41"/>
    </location>
</feature>
<dbReference type="CDD" id="cd00590">
    <property type="entry name" value="RRM_SF"/>
    <property type="match status" value="2"/>
</dbReference>